<keyword evidence="1" id="KW-0812">Transmembrane</keyword>
<feature type="transmembrane region" description="Helical" evidence="1">
    <location>
        <begin position="76"/>
        <end position="96"/>
    </location>
</feature>
<dbReference type="InterPro" id="IPR014617">
    <property type="entry name" value="YphA_Bacsu"/>
</dbReference>
<evidence type="ECO:0000256" key="1">
    <source>
        <dbReference type="SAM" id="Phobius"/>
    </source>
</evidence>
<feature type="transmembrane region" description="Helical" evidence="1">
    <location>
        <begin position="6"/>
        <end position="23"/>
    </location>
</feature>
<sequence length="201" mass="22529">MDGLIFFLNAWIIWIYLIFFAQGKAGKSKIAGGVLLLSIILSPLYVEVGGIKIYGGGLCLFFCSVSFLYKAKLRKIIFLTICSVVLSAIYSSLKFFELFDPVIFIINREWIVSIILAIVAIILQRSVKWRLMLVAIGTFQGEVLVSMVLRDTFSLDIGGYAYLDALSMTAAFVLFWSFLEAAKTWLNSSIVVFERNKKSSS</sequence>
<proteinExistence type="predicted"/>
<feature type="transmembrane region" description="Helical" evidence="1">
    <location>
        <begin position="30"/>
        <end position="46"/>
    </location>
</feature>
<name>A0A417YVA6_9BACI</name>
<keyword evidence="1" id="KW-1133">Transmembrane helix</keyword>
<dbReference type="PIRSF" id="PIRSF036710">
    <property type="entry name" value="YphA_Bacsu"/>
    <property type="match status" value="1"/>
</dbReference>
<dbReference type="Proteomes" id="UP000284416">
    <property type="component" value="Unassembled WGS sequence"/>
</dbReference>
<dbReference type="RefSeq" id="WP_118920610.1">
    <property type="nucleotide sequence ID" value="NZ_QWEG01000005.1"/>
</dbReference>
<keyword evidence="1" id="KW-0472">Membrane</keyword>
<accession>A0A417YVA6</accession>
<reference evidence="2 3" key="1">
    <citation type="journal article" date="2017" name="Int. J. Syst. Evol. Microbiol.">
        <title>Bacillus notoginsengisoli sp. nov., a novel bacterium isolated from the rhizosphere of Panax notoginseng.</title>
        <authorList>
            <person name="Zhang M.Y."/>
            <person name="Cheng J."/>
            <person name="Cai Y."/>
            <person name="Zhang T.Y."/>
            <person name="Wu Y.Y."/>
            <person name="Manikprabhu D."/>
            <person name="Li W.J."/>
            <person name="Zhang Y.X."/>
        </authorList>
    </citation>
    <scope>NUCLEOTIDE SEQUENCE [LARGE SCALE GENOMIC DNA]</scope>
    <source>
        <strain evidence="2 3">JCM 30743</strain>
    </source>
</reference>
<dbReference type="EMBL" id="QWEG01000005">
    <property type="protein sequence ID" value="RHW41236.1"/>
    <property type="molecule type" value="Genomic_DNA"/>
</dbReference>
<feature type="transmembrane region" description="Helical" evidence="1">
    <location>
        <begin position="102"/>
        <end position="123"/>
    </location>
</feature>
<evidence type="ECO:0000313" key="3">
    <source>
        <dbReference type="Proteomes" id="UP000284416"/>
    </source>
</evidence>
<keyword evidence="3" id="KW-1185">Reference proteome</keyword>
<dbReference type="AlphaFoldDB" id="A0A417YVA6"/>
<organism evidence="2 3">
    <name type="scientific">Neobacillus notoginsengisoli</name>
    <dbReference type="NCBI Taxonomy" id="1578198"/>
    <lineage>
        <taxon>Bacteria</taxon>
        <taxon>Bacillati</taxon>
        <taxon>Bacillota</taxon>
        <taxon>Bacilli</taxon>
        <taxon>Bacillales</taxon>
        <taxon>Bacillaceae</taxon>
        <taxon>Neobacillus</taxon>
    </lineage>
</organism>
<dbReference type="Pfam" id="PF24124">
    <property type="entry name" value="YphA"/>
    <property type="match status" value="1"/>
</dbReference>
<dbReference type="OrthoDB" id="2965169at2"/>
<comment type="caution">
    <text evidence="2">The sequence shown here is derived from an EMBL/GenBank/DDBJ whole genome shotgun (WGS) entry which is preliminary data.</text>
</comment>
<feature type="transmembrane region" description="Helical" evidence="1">
    <location>
        <begin position="161"/>
        <end position="179"/>
    </location>
</feature>
<gene>
    <name evidence="2" type="ORF">D1B31_09910</name>
</gene>
<protein>
    <submittedName>
        <fullName evidence="2">Uncharacterized protein</fullName>
    </submittedName>
</protein>
<evidence type="ECO:0000313" key="2">
    <source>
        <dbReference type="EMBL" id="RHW41236.1"/>
    </source>
</evidence>